<feature type="chain" id="PRO_5032607188" evidence="2">
    <location>
        <begin position="26"/>
        <end position="239"/>
    </location>
</feature>
<keyword evidence="2" id="KW-0732">Signal</keyword>
<evidence type="ECO:0000313" key="4">
    <source>
        <dbReference type="Proteomes" id="UP000593594"/>
    </source>
</evidence>
<sequence length="239" mass="25485">MISARRPARSGLAAGLLALCAVAFAPPTDVAAAETTTSKGDRLPATSDTKSDAAPQPADRLAPQQGKSDPQSETAGTQEAASGGGLPPVHYSTDALPERVLNTRNALLHAASTGEIENLRAVIEQNELMPMVSFGGAADPIAYWKEISSDGTGRDVLAELIKVLTSGFVLMEPGTDREMFIWPYHYAYPLDRLTPAQEVELYLLITPEERENMLRAGSYLGYRAGIGPDGTLHFFIAGD</sequence>
<dbReference type="RefSeq" id="WP_213163316.1">
    <property type="nucleotide sequence ID" value="NZ_CP058214.1"/>
</dbReference>
<accession>A0A7S8C2E2</accession>
<feature type="signal peptide" evidence="2">
    <location>
        <begin position="1"/>
        <end position="25"/>
    </location>
</feature>
<keyword evidence="4" id="KW-1185">Reference proteome</keyword>
<evidence type="ECO:0000256" key="2">
    <source>
        <dbReference type="SAM" id="SignalP"/>
    </source>
</evidence>
<feature type="region of interest" description="Disordered" evidence="1">
    <location>
        <begin position="32"/>
        <end position="92"/>
    </location>
</feature>
<dbReference type="EMBL" id="CP058214">
    <property type="protein sequence ID" value="QPC42086.1"/>
    <property type="molecule type" value="Genomic_DNA"/>
</dbReference>
<dbReference type="KEGG" id="kmn:HW532_04800"/>
<name>A0A7S8C2E2_9HYPH</name>
<reference evidence="3 4" key="1">
    <citation type="submission" date="2020-06" db="EMBL/GenBank/DDBJ databases">
        <title>Genome sequence of 2 isolates from Red Sea Mangroves.</title>
        <authorList>
            <person name="Sefrji F."/>
            <person name="Michoud G."/>
            <person name="Merlino G."/>
            <person name="Daffonchio D."/>
        </authorList>
    </citation>
    <scope>NUCLEOTIDE SEQUENCE [LARGE SCALE GENOMIC DNA]</scope>
    <source>
        <strain evidence="3 4">R1DC25</strain>
    </source>
</reference>
<protein>
    <submittedName>
        <fullName evidence="3">Uncharacterized protein</fullName>
    </submittedName>
</protein>
<feature type="compositionally biased region" description="Polar residues" evidence="1">
    <location>
        <begin position="65"/>
        <end position="80"/>
    </location>
</feature>
<evidence type="ECO:0000256" key="1">
    <source>
        <dbReference type="SAM" id="MobiDB-lite"/>
    </source>
</evidence>
<organism evidence="3 4">
    <name type="scientific">Kaustia mangrovi</name>
    <dbReference type="NCBI Taxonomy" id="2593653"/>
    <lineage>
        <taxon>Bacteria</taxon>
        <taxon>Pseudomonadati</taxon>
        <taxon>Pseudomonadota</taxon>
        <taxon>Alphaproteobacteria</taxon>
        <taxon>Hyphomicrobiales</taxon>
        <taxon>Parvibaculaceae</taxon>
        <taxon>Kaustia</taxon>
    </lineage>
</organism>
<dbReference type="AlphaFoldDB" id="A0A7S8C2E2"/>
<evidence type="ECO:0000313" key="3">
    <source>
        <dbReference type="EMBL" id="QPC42086.1"/>
    </source>
</evidence>
<proteinExistence type="predicted"/>
<dbReference type="Proteomes" id="UP000593594">
    <property type="component" value="Chromosome"/>
</dbReference>
<gene>
    <name evidence="3" type="ORF">HW532_04800</name>
</gene>